<comment type="caution">
    <text evidence="2">The sequence shown here is derived from an EMBL/GenBank/DDBJ whole genome shotgun (WGS) entry which is preliminary data.</text>
</comment>
<gene>
    <name evidence="2" type="ORF">FBR43_05045</name>
</gene>
<evidence type="ECO:0000313" key="3">
    <source>
        <dbReference type="Proteomes" id="UP000309138"/>
    </source>
</evidence>
<reference evidence="2 3" key="1">
    <citation type="submission" date="2019-04" db="EMBL/GenBank/DDBJ databases">
        <authorList>
            <person name="Yang Y."/>
            <person name="Wei D."/>
        </authorList>
    </citation>
    <scope>NUCLEOTIDE SEQUENCE [LARGE SCALE GENOMIC DNA]</scope>
    <source>
        <strain evidence="2 3">L-1-4w-11</strain>
    </source>
</reference>
<protein>
    <submittedName>
        <fullName evidence="2">Uncharacterized protein</fullName>
    </submittedName>
</protein>
<evidence type="ECO:0000256" key="1">
    <source>
        <dbReference type="SAM" id="MobiDB-lite"/>
    </source>
</evidence>
<feature type="region of interest" description="Disordered" evidence="1">
    <location>
        <begin position="231"/>
        <end position="250"/>
    </location>
</feature>
<name>A0A4U1L0D3_9SPHN</name>
<dbReference type="RefSeq" id="WP_136942132.1">
    <property type="nucleotide sequence ID" value="NZ_SWKR01000002.1"/>
</dbReference>
<evidence type="ECO:0000313" key="2">
    <source>
        <dbReference type="EMBL" id="TKD50189.1"/>
    </source>
</evidence>
<dbReference type="Proteomes" id="UP000309138">
    <property type="component" value="Unassembled WGS sequence"/>
</dbReference>
<keyword evidence="3" id="KW-1185">Reference proteome</keyword>
<proteinExistence type="predicted"/>
<dbReference type="AlphaFoldDB" id="A0A4U1L0D3"/>
<accession>A0A4U1L0D3</accession>
<sequence>MSAALAVIDNGANVEAYRASTNAASICKQIVVETAKNIQGRKYVCVEGWQAIAVAHGCAASARDVEKVDGGVRAAGEVRRMSDGAVIAVAEGFVGEDEPVWFGGKDNRGKVHPRRLDYAIRAMAQTRAISRACRSAFAHVVVMMNAGLATTPAEEVPDGGFQDDARAVEHVQPEKPRFITDAQRQELTDLATPKNIGAATICRLGGIASLAEMPADAFEEAKAWINRQKVQPLKPAPAPASEILDDEIPY</sequence>
<organism evidence="2 3">
    <name type="scientific">Sphingomonas baiyangensis</name>
    <dbReference type="NCBI Taxonomy" id="2572576"/>
    <lineage>
        <taxon>Bacteria</taxon>
        <taxon>Pseudomonadati</taxon>
        <taxon>Pseudomonadota</taxon>
        <taxon>Alphaproteobacteria</taxon>
        <taxon>Sphingomonadales</taxon>
        <taxon>Sphingomonadaceae</taxon>
        <taxon>Sphingomonas</taxon>
    </lineage>
</organism>
<dbReference type="OrthoDB" id="149299at2"/>
<dbReference type="EMBL" id="SWKR01000002">
    <property type="protein sequence ID" value="TKD50189.1"/>
    <property type="molecule type" value="Genomic_DNA"/>
</dbReference>